<evidence type="ECO:0000313" key="1">
    <source>
        <dbReference type="EMBL" id="GIH37257.1"/>
    </source>
</evidence>
<evidence type="ECO:0000313" key="2">
    <source>
        <dbReference type="Proteomes" id="UP000603904"/>
    </source>
</evidence>
<accession>A0ABQ4FR05</accession>
<sequence length="100" mass="10932">MAIFLVGLTRTGPLWDSSRPMEEQADWSAHASYMDGLVDAGFVILGGPLADEIRVVLAVEAGSADEVRATLGRDPWSGTHLVVDTIEPWTIRLDAREARR</sequence>
<comment type="caution">
    <text evidence="1">The sequence shown here is derived from an EMBL/GenBank/DDBJ whole genome shotgun (WGS) entry which is preliminary data.</text>
</comment>
<dbReference type="EMBL" id="BOOC01000001">
    <property type="protein sequence ID" value="GIH37257.1"/>
    <property type="molecule type" value="Genomic_DNA"/>
</dbReference>
<organism evidence="1 2">
    <name type="scientific">Microbispora corallina</name>
    <dbReference type="NCBI Taxonomy" id="83302"/>
    <lineage>
        <taxon>Bacteria</taxon>
        <taxon>Bacillati</taxon>
        <taxon>Actinomycetota</taxon>
        <taxon>Actinomycetes</taxon>
        <taxon>Streptosporangiales</taxon>
        <taxon>Streptosporangiaceae</taxon>
        <taxon>Microbispora</taxon>
    </lineage>
</organism>
<reference evidence="1 2" key="1">
    <citation type="submission" date="2021-01" db="EMBL/GenBank/DDBJ databases">
        <title>Whole genome shotgun sequence of Microbispora corallina NBRC 16416.</title>
        <authorList>
            <person name="Komaki H."/>
            <person name="Tamura T."/>
        </authorList>
    </citation>
    <scope>NUCLEOTIDE SEQUENCE [LARGE SCALE GENOMIC DNA]</scope>
    <source>
        <strain evidence="1 2">NBRC 16416</strain>
    </source>
</reference>
<keyword evidence="2" id="KW-1185">Reference proteome</keyword>
<protein>
    <recommendedName>
        <fullName evidence="3">YCII-related domain-containing protein</fullName>
    </recommendedName>
</protein>
<evidence type="ECO:0008006" key="3">
    <source>
        <dbReference type="Google" id="ProtNLM"/>
    </source>
</evidence>
<proteinExistence type="predicted"/>
<dbReference type="Proteomes" id="UP000603904">
    <property type="component" value="Unassembled WGS sequence"/>
</dbReference>
<dbReference type="InterPro" id="IPR011008">
    <property type="entry name" value="Dimeric_a/b-barrel"/>
</dbReference>
<dbReference type="RefSeq" id="WP_204055037.1">
    <property type="nucleotide sequence ID" value="NZ_BAAAGP010000001.1"/>
</dbReference>
<dbReference type="SUPFAM" id="SSF54909">
    <property type="entry name" value="Dimeric alpha+beta barrel"/>
    <property type="match status" value="1"/>
</dbReference>
<name>A0ABQ4FR05_9ACTN</name>
<gene>
    <name evidence="1" type="ORF">Mco01_02570</name>
</gene>